<dbReference type="VEuPathDB" id="FungiDB:MAPG_04134"/>
<evidence type="ECO:0000313" key="2">
    <source>
        <dbReference type="EMBL" id="KLU85102.1"/>
    </source>
</evidence>
<dbReference type="OrthoDB" id="3761882at2759"/>
<reference evidence="3" key="4">
    <citation type="journal article" date="2015" name="G3 (Bethesda)">
        <title>Genome sequences of three phytopathogenic species of the Magnaporthaceae family of fungi.</title>
        <authorList>
            <person name="Okagaki L.H."/>
            <person name="Nunes C.C."/>
            <person name="Sailsbery J."/>
            <person name="Clay B."/>
            <person name="Brown D."/>
            <person name="John T."/>
            <person name="Oh Y."/>
            <person name="Young N."/>
            <person name="Fitzgerald M."/>
            <person name="Haas B.J."/>
            <person name="Zeng Q."/>
            <person name="Young S."/>
            <person name="Adiconis X."/>
            <person name="Fan L."/>
            <person name="Levin J.Z."/>
            <person name="Mitchell T.K."/>
            <person name="Okubara P.A."/>
            <person name="Farman M.L."/>
            <person name="Kohn L.M."/>
            <person name="Birren B."/>
            <person name="Ma L.-J."/>
            <person name="Dean R.A."/>
        </authorList>
    </citation>
    <scope>NUCLEOTIDE SEQUENCE</scope>
    <source>
        <strain evidence="3">ATCC 64411 / 73-15</strain>
    </source>
</reference>
<evidence type="ECO:0000256" key="1">
    <source>
        <dbReference type="SAM" id="MobiDB-lite"/>
    </source>
</evidence>
<reference evidence="2" key="3">
    <citation type="submission" date="2011-03" db="EMBL/GenBank/DDBJ databases">
        <title>Annotation of Magnaporthe poae ATCC 64411.</title>
        <authorList>
            <person name="Ma L.-J."/>
            <person name="Dead R."/>
            <person name="Young S.K."/>
            <person name="Zeng Q."/>
            <person name="Gargeya S."/>
            <person name="Fitzgerald M."/>
            <person name="Haas B."/>
            <person name="Abouelleil A."/>
            <person name="Alvarado L."/>
            <person name="Arachchi H.M."/>
            <person name="Berlin A."/>
            <person name="Brown A."/>
            <person name="Chapman S.B."/>
            <person name="Chen Z."/>
            <person name="Dunbar C."/>
            <person name="Freedman E."/>
            <person name="Gearin G."/>
            <person name="Gellesch M."/>
            <person name="Goldberg J."/>
            <person name="Griggs A."/>
            <person name="Gujja S."/>
            <person name="Heiman D."/>
            <person name="Howarth C."/>
            <person name="Larson L."/>
            <person name="Lui A."/>
            <person name="MacDonald P.J.P."/>
            <person name="Mehta T."/>
            <person name="Montmayeur A."/>
            <person name="Murphy C."/>
            <person name="Neiman D."/>
            <person name="Pearson M."/>
            <person name="Priest M."/>
            <person name="Roberts A."/>
            <person name="Saif S."/>
            <person name="Shea T."/>
            <person name="Shenoy N."/>
            <person name="Sisk P."/>
            <person name="Stolte C."/>
            <person name="Sykes S."/>
            <person name="Yandava C."/>
            <person name="Wortman J."/>
            <person name="Nusbaum C."/>
            <person name="Birren B."/>
        </authorList>
    </citation>
    <scope>NUCLEOTIDE SEQUENCE</scope>
    <source>
        <strain evidence="2">ATCC 64411</strain>
    </source>
</reference>
<reference evidence="4" key="1">
    <citation type="submission" date="2010-05" db="EMBL/GenBank/DDBJ databases">
        <title>The genome sequence of Magnaporthe poae strain ATCC 64411.</title>
        <authorList>
            <person name="Ma L.-J."/>
            <person name="Dead R."/>
            <person name="Young S."/>
            <person name="Zeng Q."/>
            <person name="Koehrsen M."/>
            <person name="Alvarado L."/>
            <person name="Berlin A."/>
            <person name="Chapman S.B."/>
            <person name="Chen Z."/>
            <person name="Freedman E."/>
            <person name="Gellesch M."/>
            <person name="Goldberg J."/>
            <person name="Griggs A."/>
            <person name="Gujja S."/>
            <person name="Heilman E.R."/>
            <person name="Heiman D."/>
            <person name="Hepburn T."/>
            <person name="Howarth C."/>
            <person name="Jen D."/>
            <person name="Larson L."/>
            <person name="Mehta T."/>
            <person name="Neiman D."/>
            <person name="Pearson M."/>
            <person name="Roberts A."/>
            <person name="Saif S."/>
            <person name="Shea T."/>
            <person name="Shenoy N."/>
            <person name="Sisk P."/>
            <person name="Stolte C."/>
            <person name="Sykes S."/>
            <person name="Walk T."/>
            <person name="White J."/>
            <person name="Yandava C."/>
            <person name="Haas B."/>
            <person name="Nusbaum C."/>
            <person name="Birren B."/>
        </authorList>
    </citation>
    <scope>NUCLEOTIDE SEQUENCE [LARGE SCALE GENOMIC DNA]</scope>
    <source>
        <strain evidence="4">ATCC 64411 / 73-15</strain>
    </source>
</reference>
<keyword evidence="4" id="KW-1185">Reference proteome</keyword>
<name>A0A0C4DVX1_MAGP6</name>
<organism evidence="3 4">
    <name type="scientific">Magnaporthiopsis poae (strain ATCC 64411 / 73-15)</name>
    <name type="common">Kentucky bluegrass fungus</name>
    <name type="synonym">Magnaporthe poae</name>
    <dbReference type="NCBI Taxonomy" id="644358"/>
    <lineage>
        <taxon>Eukaryota</taxon>
        <taxon>Fungi</taxon>
        <taxon>Dikarya</taxon>
        <taxon>Ascomycota</taxon>
        <taxon>Pezizomycotina</taxon>
        <taxon>Sordariomycetes</taxon>
        <taxon>Sordariomycetidae</taxon>
        <taxon>Magnaporthales</taxon>
        <taxon>Magnaporthaceae</taxon>
        <taxon>Magnaporthiopsis</taxon>
    </lineage>
</organism>
<protein>
    <submittedName>
        <fullName evidence="2 3">Uncharacterized protein</fullName>
    </submittedName>
</protein>
<accession>A0A0C4DVX1</accession>
<dbReference type="EMBL" id="ADBL01000978">
    <property type="status" value="NOT_ANNOTATED_CDS"/>
    <property type="molecule type" value="Genomic_DNA"/>
</dbReference>
<reference evidence="2" key="2">
    <citation type="submission" date="2010-05" db="EMBL/GenBank/DDBJ databases">
        <title>The Genome Sequence of Magnaporthe poae strain ATCC 64411.</title>
        <authorList>
            <consortium name="The Broad Institute Genome Sequencing Platform"/>
            <consortium name="Broad Institute Genome Sequencing Center for Infectious Disease"/>
            <person name="Ma L.-J."/>
            <person name="Dead R."/>
            <person name="Young S."/>
            <person name="Zeng Q."/>
            <person name="Koehrsen M."/>
            <person name="Alvarado L."/>
            <person name="Berlin A."/>
            <person name="Chapman S.B."/>
            <person name="Chen Z."/>
            <person name="Freedman E."/>
            <person name="Gellesch M."/>
            <person name="Goldberg J."/>
            <person name="Griggs A."/>
            <person name="Gujja S."/>
            <person name="Heilman E.R."/>
            <person name="Heiman D."/>
            <person name="Hepburn T."/>
            <person name="Howarth C."/>
            <person name="Jen D."/>
            <person name="Larson L."/>
            <person name="Mehta T."/>
            <person name="Neiman D."/>
            <person name="Pearson M."/>
            <person name="Roberts A."/>
            <person name="Saif S."/>
            <person name="Shea T."/>
            <person name="Shenoy N."/>
            <person name="Sisk P."/>
            <person name="Stolte C."/>
            <person name="Sykes S."/>
            <person name="Walk T."/>
            <person name="White J."/>
            <person name="Yandava C."/>
            <person name="Haas B."/>
            <person name="Nusbaum C."/>
            <person name="Birren B."/>
        </authorList>
    </citation>
    <scope>NUCLEOTIDE SEQUENCE</scope>
    <source>
        <strain evidence="2">ATCC 64411</strain>
    </source>
</reference>
<dbReference type="Proteomes" id="UP000011715">
    <property type="component" value="Unassembled WGS sequence"/>
</dbReference>
<gene>
    <name evidence="2" type="ORF">MAPG_04134</name>
</gene>
<feature type="compositionally biased region" description="Low complexity" evidence="1">
    <location>
        <begin position="74"/>
        <end position="89"/>
    </location>
</feature>
<dbReference type="EnsemblFungi" id="MAPG_04134T0">
    <property type="protein sequence ID" value="MAPG_04134T0"/>
    <property type="gene ID" value="MAPG_04134"/>
</dbReference>
<evidence type="ECO:0000313" key="4">
    <source>
        <dbReference type="Proteomes" id="UP000011715"/>
    </source>
</evidence>
<evidence type="ECO:0000313" key="3">
    <source>
        <dbReference type="EnsemblFungi" id="MAPG_04134T0"/>
    </source>
</evidence>
<dbReference type="EMBL" id="GL876968">
    <property type="protein sequence ID" value="KLU85102.1"/>
    <property type="molecule type" value="Genomic_DNA"/>
</dbReference>
<sequence>MPSCHLPSHFHFVSSLSTDPTYLNLARPLQGIHIPVYHLPLRAASYRYCLKYSRAVATRHLIESSIQMTGGEHASSQSASGAASSQPQQIPARPVDPRKLLTLLDNRFGRGQYRVVMQHDKFNIRASSRLTYDDIRTHCFHDEWRY</sequence>
<proteinExistence type="predicted"/>
<feature type="region of interest" description="Disordered" evidence="1">
    <location>
        <begin position="68"/>
        <end position="92"/>
    </location>
</feature>
<dbReference type="AlphaFoldDB" id="A0A0C4DVX1"/>
<reference evidence="3" key="5">
    <citation type="submission" date="2015-06" db="UniProtKB">
        <authorList>
            <consortium name="EnsemblFungi"/>
        </authorList>
    </citation>
    <scope>IDENTIFICATION</scope>
    <source>
        <strain evidence="3">ATCC 64411</strain>
    </source>
</reference>